<feature type="non-terminal residue" evidence="2">
    <location>
        <position position="1"/>
    </location>
</feature>
<dbReference type="Pfam" id="PF12973">
    <property type="entry name" value="Cupin_7"/>
    <property type="match status" value="1"/>
</dbReference>
<feature type="domain" description="ChrR-like cupin" evidence="1">
    <location>
        <begin position="12"/>
        <end position="110"/>
    </location>
</feature>
<proteinExistence type="predicted"/>
<sequence>VPKAEYEFFNHENVDWTPVEAGSGAAAEGMVEKILNWDEEAGVSTRMLKFPPGIETSEVIFHDFWEEVFILEGELHDKSINTTFTGGMYACRPPGMPHGPYLSPIGCTTFEVRYYRK</sequence>
<dbReference type="Gene3D" id="2.60.120.10">
    <property type="entry name" value="Jelly Rolls"/>
    <property type="match status" value="1"/>
</dbReference>
<name>A0A382P1J8_9ZZZZ</name>
<organism evidence="2">
    <name type="scientific">marine metagenome</name>
    <dbReference type="NCBI Taxonomy" id="408172"/>
    <lineage>
        <taxon>unclassified sequences</taxon>
        <taxon>metagenomes</taxon>
        <taxon>ecological metagenomes</taxon>
    </lineage>
</organism>
<evidence type="ECO:0000313" key="2">
    <source>
        <dbReference type="EMBL" id="SVC67243.1"/>
    </source>
</evidence>
<reference evidence="2" key="1">
    <citation type="submission" date="2018-05" db="EMBL/GenBank/DDBJ databases">
        <authorList>
            <person name="Lanie J.A."/>
            <person name="Ng W.-L."/>
            <person name="Kazmierczak K.M."/>
            <person name="Andrzejewski T.M."/>
            <person name="Davidsen T.M."/>
            <person name="Wayne K.J."/>
            <person name="Tettelin H."/>
            <person name="Glass J.I."/>
            <person name="Rusch D."/>
            <person name="Podicherti R."/>
            <person name="Tsui H.-C.T."/>
            <person name="Winkler M.E."/>
        </authorList>
    </citation>
    <scope>NUCLEOTIDE SEQUENCE</scope>
</reference>
<dbReference type="InterPro" id="IPR025979">
    <property type="entry name" value="ChrR-like_cupin_dom"/>
</dbReference>
<evidence type="ECO:0000259" key="1">
    <source>
        <dbReference type="Pfam" id="PF12973"/>
    </source>
</evidence>
<dbReference type="InterPro" id="IPR014710">
    <property type="entry name" value="RmlC-like_jellyroll"/>
</dbReference>
<dbReference type="AlphaFoldDB" id="A0A382P1J8"/>
<gene>
    <name evidence="2" type="ORF">METZ01_LOCUS320097</name>
</gene>
<accession>A0A382P1J8</accession>
<dbReference type="InterPro" id="IPR011051">
    <property type="entry name" value="RmlC_Cupin_sf"/>
</dbReference>
<dbReference type="SUPFAM" id="SSF51182">
    <property type="entry name" value="RmlC-like cupins"/>
    <property type="match status" value="1"/>
</dbReference>
<dbReference type="EMBL" id="UINC01104241">
    <property type="protein sequence ID" value="SVC67243.1"/>
    <property type="molecule type" value="Genomic_DNA"/>
</dbReference>
<protein>
    <recommendedName>
        <fullName evidence="1">ChrR-like cupin domain-containing protein</fullName>
    </recommendedName>
</protein>